<feature type="compositionally biased region" description="Low complexity" evidence="1">
    <location>
        <begin position="155"/>
        <end position="178"/>
    </location>
</feature>
<feature type="region of interest" description="Disordered" evidence="1">
    <location>
        <begin position="260"/>
        <end position="284"/>
    </location>
</feature>
<feature type="compositionally biased region" description="Polar residues" evidence="1">
    <location>
        <begin position="532"/>
        <end position="565"/>
    </location>
</feature>
<keyword evidence="4" id="KW-1185">Reference proteome</keyword>
<feature type="compositionally biased region" description="Low complexity" evidence="1">
    <location>
        <begin position="411"/>
        <end position="421"/>
    </location>
</feature>
<reference evidence="3 4" key="1">
    <citation type="submission" date="2016-05" db="EMBL/GenBank/DDBJ databases">
        <title>Genome sequencing reveals origins of a unique bacterial endosymbiosis in the earliest lineages of terrestrial Fungi.</title>
        <authorList>
            <consortium name="DOE Joint Genome Institute"/>
            <person name="Uehling J."/>
            <person name="Gryganskyi A."/>
            <person name="Hameed K."/>
            <person name="Tschaplinski T."/>
            <person name="Misztal P."/>
            <person name="Wu S."/>
            <person name="Desiro A."/>
            <person name="Vande Pol N."/>
            <person name="Du Z.-Y."/>
            <person name="Zienkiewicz A."/>
            <person name="Zienkiewicz K."/>
            <person name="Morin E."/>
            <person name="Tisserant E."/>
            <person name="Splivallo R."/>
            <person name="Hainaut M."/>
            <person name="Henrissat B."/>
            <person name="Ohm R."/>
            <person name="Kuo A."/>
            <person name="Yan J."/>
            <person name="Lipzen A."/>
            <person name="Nolan M."/>
            <person name="Labutti K."/>
            <person name="Barry K."/>
            <person name="Goldstein A."/>
            <person name="Labbe J."/>
            <person name="Schadt C."/>
            <person name="Tuskan G."/>
            <person name="Grigoriev I."/>
            <person name="Martin F."/>
            <person name="Vilgalys R."/>
            <person name="Bonito G."/>
        </authorList>
    </citation>
    <scope>NUCLEOTIDE SEQUENCE [LARGE SCALE GENOMIC DNA]</scope>
    <source>
        <strain evidence="3 4">AG-77</strain>
    </source>
</reference>
<feature type="region of interest" description="Disordered" evidence="1">
    <location>
        <begin position="145"/>
        <end position="200"/>
    </location>
</feature>
<keyword evidence="2" id="KW-0812">Transmembrane</keyword>
<accession>A0A197K3K9</accession>
<sequence length="604" mass="62706">MSSFSVFPPLAGSSSSFPSMSSAPAPLSFPSSPSSSSSSFSFSSLSSSSSSSSSSSTSPPTKTRQPSKRSSSSSSSRLILISIALAVCCSIPLAQSSSSPVSTDAQLNQEQQLQLPQSQFIPALVQPSIDTFDLPSDTSSFPLPLQKRADPTPPISATATTTSTTAAASTKAKPSKTTGTQSGMATTSGTPTAAAKPTMTPDSKGDMALFGKPSVIGAYNLTTGILIYSAFMILFLGAIGFATYQRAQYRNQFRLQQKLNMEGGRTTPGAGGSKRGGGGGGGEDLSDAALFKQASISKRALMKDVGPGGVMAANEAMKTKIASANGAGRSYDEREMANGLGQQSSGMGVRFGESTGATQGSTGRTGGMKKTTQAYEMNSYGQTEDAMSYYQDNHDTTDYSRPPLTESADPYYSSGSSHSGYLDQVEDYHYNPAGGSSPQMPKPSYQQTSNSNVASPQPGQSPLFVQRTNSSRMPKGDLHDGNNLFRSNSGRRAGGASTPTRGLERNGSGGQPSRIATQGHLDRSGSGGNGYTGPTSPMSPQADENTMSRSGSNASSGRTKVSPSPVQMHPTPIARSNSTRLPPSMRGGTPQPSNLSQANNYDYM</sequence>
<dbReference type="OrthoDB" id="2430970at2759"/>
<protein>
    <submittedName>
        <fullName evidence="3">Uncharacterized protein</fullName>
    </submittedName>
</protein>
<feature type="transmembrane region" description="Helical" evidence="2">
    <location>
        <begin position="225"/>
        <end position="244"/>
    </location>
</feature>
<feature type="compositionally biased region" description="Low complexity" evidence="1">
    <location>
        <begin position="190"/>
        <end position="200"/>
    </location>
</feature>
<dbReference type="EMBL" id="KV442026">
    <property type="protein sequence ID" value="OAQ32070.1"/>
    <property type="molecule type" value="Genomic_DNA"/>
</dbReference>
<feature type="compositionally biased region" description="Polar residues" evidence="1">
    <location>
        <begin position="434"/>
        <end position="460"/>
    </location>
</feature>
<feature type="compositionally biased region" description="Low complexity" evidence="1">
    <location>
        <begin position="7"/>
        <end position="60"/>
    </location>
</feature>
<evidence type="ECO:0000256" key="1">
    <source>
        <dbReference type="SAM" id="MobiDB-lite"/>
    </source>
</evidence>
<feature type="region of interest" description="Disordered" evidence="1">
    <location>
        <begin position="1"/>
        <end position="73"/>
    </location>
</feature>
<evidence type="ECO:0000256" key="2">
    <source>
        <dbReference type="SAM" id="Phobius"/>
    </source>
</evidence>
<proteinExistence type="predicted"/>
<keyword evidence="2" id="KW-1133">Transmembrane helix</keyword>
<feature type="region of interest" description="Disordered" evidence="1">
    <location>
        <begin position="392"/>
        <end position="604"/>
    </location>
</feature>
<evidence type="ECO:0000313" key="3">
    <source>
        <dbReference type="EMBL" id="OAQ32070.1"/>
    </source>
</evidence>
<name>A0A197K3K9_9FUNG</name>
<feature type="compositionally biased region" description="Polar residues" evidence="1">
    <location>
        <begin position="179"/>
        <end position="189"/>
    </location>
</feature>
<keyword evidence="2" id="KW-0472">Membrane</keyword>
<feature type="compositionally biased region" description="Polar residues" evidence="1">
    <location>
        <begin position="590"/>
        <end position="604"/>
    </location>
</feature>
<dbReference type="Proteomes" id="UP000078512">
    <property type="component" value="Unassembled WGS sequence"/>
</dbReference>
<dbReference type="AlphaFoldDB" id="A0A197K3K9"/>
<organism evidence="3 4">
    <name type="scientific">Linnemannia elongata AG-77</name>
    <dbReference type="NCBI Taxonomy" id="1314771"/>
    <lineage>
        <taxon>Eukaryota</taxon>
        <taxon>Fungi</taxon>
        <taxon>Fungi incertae sedis</taxon>
        <taxon>Mucoromycota</taxon>
        <taxon>Mortierellomycotina</taxon>
        <taxon>Mortierellomycetes</taxon>
        <taxon>Mortierellales</taxon>
        <taxon>Mortierellaceae</taxon>
        <taxon>Linnemannia</taxon>
    </lineage>
</organism>
<gene>
    <name evidence="3" type="ORF">K457DRAFT_317259</name>
</gene>
<feature type="region of interest" description="Disordered" evidence="1">
    <location>
        <begin position="341"/>
        <end position="370"/>
    </location>
</feature>
<feature type="compositionally biased region" description="Gly residues" evidence="1">
    <location>
        <begin position="269"/>
        <end position="283"/>
    </location>
</feature>
<evidence type="ECO:0000313" key="4">
    <source>
        <dbReference type="Proteomes" id="UP000078512"/>
    </source>
</evidence>